<dbReference type="AlphaFoldDB" id="A0A8H3TRH1"/>
<evidence type="ECO:0000313" key="3">
    <source>
        <dbReference type="Proteomes" id="UP000620104"/>
    </source>
</evidence>
<sequence>LDERATAAPTTVAPTTAAPTTAAPTTAAPTTAAPSLTDEPTPTTTDVAGPVVTGVPPVVLPDPPVLETPPLAGPHSICDRVPIEAYLMTNNVLYEGRAIESMWLCIQDAEFTPESSARLDSALTGSAVAPRIDQMCIEYYAAQNRPWTDAHAAICRP</sequence>
<reference evidence="2" key="1">
    <citation type="submission" date="2020-07" db="EMBL/GenBank/DDBJ databases">
        <title>Draft Genome Sequence of a Deep-Sea Yeast, Naganishia (Cryptococcus) liquefaciens strain N6.</title>
        <authorList>
            <person name="Han Y.W."/>
            <person name="Kajitani R."/>
            <person name="Morimoto H."/>
            <person name="Parhat M."/>
            <person name="Tsubouchi H."/>
            <person name="Bakenova O."/>
            <person name="Ogata M."/>
            <person name="Argunhan B."/>
            <person name="Aoki R."/>
            <person name="Kajiwara S."/>
            <person name="Itoh T."/>
            <person name="Iwasaki H."/>
        </authorList>
    </citation>
    <scope>NUCLEOTIDE SEQUENCE</scope>
    <source>
        <strain evidence="2">N6</strain>
    </source>
</reference>
<gene>
    <name evidence="2" type="ORF">NliqN6_2254</name>
</gene>
<evidence type="ECO:0000256" key="1">
    <source>
        <dbReference type="SAM" id="MobiDB-lite"/>
    </source>
</evidence>
<feature type="non-terminal residue" evidence="2">
    <location>
        <position position="157"/>
    </location>
</feature>
<proteinExistence type="predicted"/>
<organism evidence="2 3">
    <name type="scientific">Naganishia liquefaciens</name>
    <dbReference type="NCBI Taxonomy" id="104408"/>
    <lineage>
        <taxon>Eukaryota</taxon>
        <taxon>Fungi</taxon>
        <taxon>Dikarya</taxon>
        <taxon>Basidiomycota</taxon>
        <taxon>Agaricomycotina</taxon>
        <taxon>Tremellomycetes</taxon>
        <taxon>Filobasidiales</taxon>
        <taxon>Filobasidiaceae</taxon>
        <taxon>Naganishia</taxon>
    </lineage>
</organism>
<name>A0A8H3TRH1_9TREE</name>
<comment type="caution">
    <text evidence="2">The sequence shown here is derived from an EMBL/GenBank/DDBJ whole genome shotgun (WGS) entry which is preliminary data.</text>
</comment>
<evidence type="ECO:0000313" key="2">
    <source>
        <dbReference type="EMBL" id="GHJ85852.1"/>
    </source>
</evidence>
<protein>
    <submittedName>
        <fullName evidence="2">Uncharacterized protein</fullName>
    </submittedName>
</protein>
<dbReference type="EMBL" id="BLZA01000014">
    <property type="protein sequence ID" value="GHJ85852.1"/>
    <property type="molecule type" value="Genomic_DNA"/>
</dbReference>
<feature type="region of interest" description="Disordered" evidence="1">
    <location>
        <begin position="1"/>
        <end position="50"/>
    </location>
</feature>
<accession>A0A8H3TRH1</accession>
<dbReference type="Proteomes" id="UP000620104">
    <property type="component" value="Unassembled WGS sequence"/>
</dbReference>
<keyword evidence="3" id="KW-1185">Reference proteome</keyword>
<feature type="non-terminal residue" evidence="2">
    <location>
        <position position="1"/>
    </location>
</feature>